<dbReference type="PANTHER" id="PTHR14513">
    <property type="entry name" value="PROTECTION OF TELOMERES 1"/>
    <property type="match status" value="1"/>
</dbReference>
<dbReference type="InterPro" id="IPR028389">
    <property type="entry name" value="POT1"/>
</dbReference>
<keyword evidence="6" id="KW-0779">Telomere</keyword>
<organism evidence="11 12">
    <name type="scientific">Acaromyces ingoldii</name>
    <dbReference type="NCBI Taxonomy" id="215250"/>
    <lineage>
        <taxon>Eukaryota</taxon>
        <taxon>Fungi</taxon>
        <taxon>Dikarya</taxon>
        <taxon>Basidiomycota</taxon>
        <taxon>Ustilaginomycotina</taxon>
        <taxon>Exobasidiomycetes</taxon>
        <taxon>Exobasidiales</taxon>
        <taxon>Cryptobasidiaceae</taxon>
        <taxon>Acaromyces</taxon>
    </lineage>
</organism>
<feature type="compositionally biased region" description="Low complexity" evidence="9">
    <location>
        <begin position="592"/>
        <end position="607"/>
    </location>
</feature>
<sequence>MSDEDEMKLGKLAMTTQWCERIRQGRGSNACLHVRRLVRASVGFLASKEAFLDCVAHPMDSHLPFTVRFVDGAPTTAPGLVETLEGLLEGEKAMLLSGFGARIVGDTDRATIVYDQGNLTLKLIDAAYASAPYLDACAGHVERRPRKGKGKEKTAMGPPPVPVRESATRAYSQGSSSSSSNGSMSPSSTVSATPEWMRTPMPPTGESSSSSSSRRSRPTWDRSPTAAHTLVYAGPRLLGGKLYTPISELDDRAINKNICVMGVVRTDRVARRALGGSRDWSLSVALCDVDDREGTHSVSFNLFSATEEDLPKCRPGQILCLRSAIKLNRFQSTVQGTGFKGFQWALVDVNKNVQTAPRGSLTAEESDELVRLARIYARDQAAGAAGVAGAALGSLATTSTNAMMTSRPGRQLIRLEEVEPNIFFDAIVEVVKVWDAAGPRSPPTIYVTDYTAHPLYLYRNDVHLGVVSRDECVTIEKDIHGDDGRGRVLQVALWDEQMAVAGLVGVGQIVRMKNVRPKRQAENGFLCAGIGGSRGRGSERSLCVVEVVDEGCRKEIEERKRRYLEEIAKVKEVIAKKQEEEQRAKSGKRGRSSSSSSSTSSVSTRFSSPEAFDFDEDEFVKEIARASQEKKAIVKVPISSPARPTPPSPTIPPPGQQRVLQPLTANESPEDAAPQDDVEEEDYEKEQASQEVEPCPTREARLAPTTLLDDVSTLPLRPLSDLRRLKLRPGQAKLFHCRVRIIETRPSVQSPPPRPVSSEGNGDVEQRLLAWVQVKCGICQKRLEVHFGFCPSCAEEDAKDVEYSYVFALLVGDASSNHAEAEAAGQGPIVLLASGKDANRISLTGAQ</sequence>
<reference evidence="11 12" key="1">
    <citation type="journal article" date="2018" name="Mol. Biol. Evol.">
        <title>Broad Genomic Sampling Reveals a Smut Pathogenic Ancestry of the Fungal Clade Ustilaginomycotina.</title>
        <authorList>
            <person name="Kijpornyongpan T."/>
            <person name="Mondo S.J."/>
            <person name="Barry K."/>
            <person name="Sandor L."/>
            <person name="Lee J."/>
            <person name="Lipzen A."/>
            <person name="Pangilinan J."/>
            <person name="LaButti K."/>
            <person name="Hainaut M."/>
            <person name="Henrissat B."/>
            <person name="Grigoriev I.V."/>
            <person name="Spatafora J.W."/>
            <person name="Aime M.C."/>
        </authorList>
    </citation>
    <scope>NUCLEOTIDE SEQUENCE [LARGE SCALE GENOMIC DNA]</scope>
    <source>
        <strain evidence="11 12">MCA 4198</strain>
    </source>
</reference>
<dbReference type="GO" id="GO:0098505">
    <property type="term" value="F:G-rich strand telomeric DNA binding"/>
    <property type="evidence" value="ECO:0007669"/>
    <property type="project" value="TreeGrafter"/>
</dbReference>
<dbReference type="GO" id="GO:0032210">
    <property type="term" value="P:regulation of telomere maintenance via telomerase"/>
    <property type="evidence" value="ECO:0007669"/>
    <property type="project" value="TreeGrafter"/>
</dbReference>
<feature type="region of interest" description="Disordered" evidence="9">
    <location>
        <begin position="578"/>
        <end position="607"/>
    </location>
</feature>
<evidence type="ECO:0000256" key="7">
    <source>
        <dbReference type="ARBA" id="ARBA00023125"/>
    </source>
</evidence>
<feature type="region of interest" description="Disordered" evidence="9">
    <location>
        <begin position="143"/>
        <end position="222"/>
    </location>
</feature>
<feature type="compositionally biased region" description="Low complexity" evidence="9">
    <location>
        <begin position="172"/>
        <end position="191"/>
    </location>
</feature>
<evidence type="ECO:0000256" key="3">
    <source>
        <dbReference type="ARBA" id="ARBA00008442"/>
    </source>
</evidence>
<feature type="region of interest" description="Disordered" evidence="9">
    <location>
        <begin position="634"/>
        <end position="706"/>
    </location>
</feature>
<dbReference type="PANTHER" id="PTHR14513:SF0">
    <property type="entry name" value="PROTECTION OF TELOMERES PROTEIN 1"/>
    <property type="match status" value="1"/>
</dbReference>
<protein>
    <recommendedName>
        <fullName evidence="4">Protection of telomeres protein 1</fullName>
    </recommendedName>
</protein>
<evidence type="ECO:0000256" key="2">
    <source>
        <dbReference type="ARBA" id="ARBA00004574"/>
    </source>
</evidence>
<evidence type="ECO:0000313" key="11">
    <source>
        <dbReference type="EMBL" id="PWN87149.1"/>
    </source>
</evidence>
<dbReference type="SMART" id="SM00976">
    <property type="entry name" value="Telo_bind"/>
    <property type="match status" value="1"/>
</dbReference>
<name>A0A316YD46_9BASI</name>
<evidence type="ECO:0000259" key="10">
    <source>
        <dbReference type="SMART" id="SM00976"/>
    </source>
</evidence>
<dbReference type="GO" id="GO:0000783">
    <property type="term" value="C:nuclear telomere cap complex"/>
    <property type="evidence" value="ECO:0007669"/>
    <property type="project" value="TreeGrafter"/>
</dbReference>
<proteinExistence type="inferred from homology"/>
<dbReference type="GO" id="GO:0010521">
    <property type="term" value="F:telomerase inhibitor activity"/>
    <property type="evidence" value="ECO:0007669"/>
    <property type="project" value="TreeGrafter"/>
</dbReference>
<comment type="similarity">
    <text evidence="3">Belongs to the telombin family.</text>
</comment>
<dbReference type="STRING" id="215250.A0A316YD46"/>
<comment type="subcellular location">
    <subcellularLocation>
        <location evidence="2">Chromosome</location>
        <location evidence="2">Telomere</location>
    </subcellularLocation>
    <subcellularLocation>
        <location evidence="1">Nucleus</location>
    </subcellularLocation>
</comment>
<evidence type="ECO:0000313" key="12">
    <source>
        <dbReference type="Proteomes" id="UP000245768"/>
    </source>
</evidence>
<dbReference type="InterPro" id="IPR011564">
    <property type="entry name" value="Telomer_end-bd_POT1/Cdc13"/>
</dbReference>
<dbReference type="OrthoDB" id="2186770at2759"/>
<evidence type="ECO:0000256" key="6">
    <source>
        <dbReference type="ARBA" id="ARBA00022895"/>
    </source>
</evidence>
<dbReference type="EMBL" id="KZ819641">
    <property type="protein sequence ID" value="PWN87149.1"/>
    <property type="molecule type" value="Genomic_DNA"/>
</dbReference>
<dbReference type="Pfam" id="PF02765">
    <property type="entry name" value="POT1"/>
    <property type="match status" value="1"/>
</dbReference>
<keyword evidence="7" id="KW-0238">DNA-binding</keyword>
<keyword evidence="5" id="KW-0158">Chromosome</keyword>
<dbReference type="InterPro" id="IPR012340">
    <property type="entry name" value="NA-bd_OB-fold"/>
</dbReference>
<feature type="compositionally biased region" description="Pro residues" evidence="9">
    <location>
        <begin position="643"/>
        <end position="655"/>
    </location>
</feature>
<feature type="compositionally biased region" description="Acidic residues" evidence="9">
    <location>
        <begin position="668"/>
        <end position="684"/>
    </location>
</feature>
<dbReference type="Gene3D" id="2.40.50.140">
    <property type="entry name" value="Nucleic acid-binding proteins"/>
    <property type="match status" value="2"/>
</dbReference>
<keyword evidence="12" id="KW-1185">Reference proteome</keyword>
<evidence type="ECO:0000256" key="4">
    <source>
        <dbReference type="ARBA" id="ARBA00015253"/>
    </source>
</evidence>
<dbReference type="InParanoid" id="A0A316YD46"/>
<evidence type="ECO:0000256" key="9">
    <source>
        <dbReference type="SAM" id="MobiDB-lite"/>
    </source>
</evidence>
<dbReference type="AlphaFoldDB" id="A0A316YD46"/>
<dbReference type="RefSeq" id="XP_025374347.1">
    <property type="nucleotide sequence ID" value="XM_025520158.1"/>
</dbReference>
<dbReference type="GeneID" id="37042074"/>
<feature type="domain" description="Telomeric single stranded DNA binding POT1/Cdc13" evidence="10">
    <location>
        <begin position="243"/>
        <end position="378"/>
    </location>
</feature>
<accession>A0A316YD46</accession>
<dbReference type="Pfam" id="PF16686">
    <property type="entry name" value="POT1PC"/>
    <property type="match status" value="1"/>
</dbReference>
<dbReference type="GO" id="GO:0016233">
    <property type="term" value="P:telomere capping"/>
    <property type="evidence" value="ECO:0007669"/>
    <property type="project" value="TreeGrafter"/>
</dbReference>
<evidence type="ECO:0000256" key="1">
    <source>
        <dbReference type="ARBA" id="ARBA00004123"/>
    </source>
</evidence>
<dbReference type="SUPFAM" id="SSF50249">
    <property type="entry name" value="Nucleic acid-binding proteins"/>
    <property type="match status" value="2"/>
</dbReference>
<dbReference type="InterPro" id="IPR032042">
    <property type="entry name" value="POT1PC"/>
</dbReference>
<dbReference type="Proteomes" id="UP000245768">
    <property type="component" value="Unassembled WGS sequence"/>
</dbReference>
<keyword evidence="8" id="KW-0539">Nucleus</keyword>
<evidence type="ECO:0000256" key="5">
    <source>
        <dbReference type="ARBA" id="ARBA00022454"/>
    </source>
</evidence>
<gene>
    <name evidence="11" type="ORF">FA10DRAFT_262899</name>
</gene>
<evidence type="ECO:0000256" key="8">
    <source>
        <dbReference type="ARBA" id="ARBA00023242"/>
    </source>
</evidence>